<organism evidence="2 3">
    <name type="scientific">Linnemannia gamsii</name>
    <dbReference type="NCBI Taxonomy" id="64522"/>
    <lineage>
        <taxon>Eukaryota</taxon>
        <taxon>Fungi</taxon>
        <taxon>Fungi incertae sedis</taxon>
        <taxon>Mucoromycota</taxon>
        <taxon>Mortierellomycotina</taxon>
        <taxon>Mortierellomycetes</taxon>
        <taxon>Mortierellales</taxon>
        <taxon>Mortierellaceae</taxon>
        <taxon>Linnemannia</taxon>
    </lineage>
</organism>
<dbReference type="InterPro" id="IPR006597">
    <property type="entry name" value="Sel1-like"/>
</dbReference>
<sequence length="322" mass="36964">MRGLFHYNGNYVPKDSNVAAEWFQKAAKQNHAESQIFLEMMYLVGEDIPQDYYRALQWLLPLVMEGCPFAQYHVGSMCETDKGLFSKDYSKGMEWYLKSADQGDKDSQVHIGFLYFDGHGVHKDDEIALKWFLKTIKQGCSTGQFLVGMCYEKGQDIEDFAMAMEWYLKAAEDRSAVAMFSIGRMYEQGQGVDKDSSKAMKWFLKGVEEGYVGAQVSSPGCTGARRRASKKLITAKQRNGIRRRAVEWYKNAVDQDSDEARVALAWMYKDGRGVHQSLPRARDLCQELVNRSHGGAIYSYESVGHLIKEEEEEREAYRNHYY</sequence>
<reference evidence="2" key="1">
    <citation type="journal article" date="2020" name="Fungal Divers.">
        <title>Resolving the Mortierellaceae phylogeny through synthesis of multi-gene phylogenetics and phylogenomics.</title>
        <authorList>
            <person name="Vandepol N."/>
            <person name="Liber J."/>
            <person name="Desiro A."/>
            <person name="Na H."/>
            <person name="Kennedy M."/>
            <person name="Barry K."/>
            <person name="Grigoriev I.V."/>
            <person name="Miller A.N."/>
            <person name="O'Donnell K."/>
            <person name="Stajich J.E."/>
            <person name="Bonito G."/>
        </authorList>
    </citation>
    <scope>NUCLEOTIDE SEQUENCE</scope>
    <source>
        <strain evidence="2">NVP60</strain>
    </source>
</reference>
<dbReference type="Pfam" id="PF08238">
    <property type="entry name" value="Sel1"/>
    <property type="match status" value="8"/>
</dbReference>
<dbReference type="InterPro" id="IPR011990">
    <property type="entry name" value="TPR-like_helical_dom_sf"/>
</dbReference>
<dbReference type="PANTHER" id="PTHR11102:SF160">
    <property type="entry name" value="ERAD-ASSOCIATED E3 UBIQUITIN-PROTEIN LIGASE COMPONENT HRD3"/>
    <property type="match status" value="1"/>
</dbReference>
<dbReference type="Gene3D" id="1.25.40.10">
    <property type="entry name" value="Tetratricopeptide repeat domain"/>
    <property type="match status" value="3"/>
</dbReference>
<dbReference type="SUPFAM" id="SSF81901">
    <property type="entry name" value="HCP-like"/>
    <property type="match status" value="2"/>
</dbReference>
<dbReference type="EMBL" id="JAAAIN010000413">
    <property type="protein sequence ID" value="KAG0314860.1"/>
    <property type="molecule type" value="Genomic_DNA"/>
</dbReference>
<dbReference type="OrthoDB" id="2438117at2759"/>
<dbReference type="SMART" id="SM00671">
    <property type="entry name" value="SEL1"/>
    <property type="match status" value="7"/>
</dbReference>
<evidence type="ECO:0008006" key="4">
    <source>
        <dbReference type="Google" id="ProtNLM"/>
    </source>
</evidence>
<proteinExistence type="inferred from homology"/>
<gene>
    <name evidence="2" type="ORF">BGZ97_008880</name>
</gene>
<protein>
    <recommendedName>
        <fullName evidence="4">HCP-like protein</fullName>
    </recommendedName>
</protein>
<dbReference type="InterPro" id="IPR050767">
    <property type="entry name" value="Sel1_AlgK"/>
</dbReference>
<dbReference type="PANTHER" id="PTHR11102">
    <property type="entry name" value="SEL-1-LIKE PROTEIN"/>
    <property type="match status" value="1"/>
</dbReference>
<evidence type="ECO:0000256" key="1">
    <source>
        <dbReference type="ARBA" id="ARBA00038101"/>
    </source>
</evidence>
<evidence type="ECO:0000313" key="2">
    <source>
        <dbReference type="EMBL" id="KAG0314860.1"/>
    </source>
</evidence>
<comment type="similarity">
    <text evidence="1">Belongs to the sel-1 family.</text>
</comment>
<evidence type="ECO:0000313" key="3">
    <source>
        <dbReference type="Proteomes" id="UP000823405"/>
    </source>
</evidence>
<accession>A0A9P6RCT3</accession>
<name>A0A9P6RCT3_9FUNG</name>
<dbReference type="AlphaFoldDB" id="A0A9P6RCT3"/>
<keyword evidence="3" id="KW-1185">Reference proteome</keyword>
<dbReference type="Proteomes" id="UP000823405">
    <property type="component" value="Unassembled WGS sequence"/>
</dbReference>
<comment type="caution">
    <text evidence="2">The sequence shown here is derived from an EMBL/GenBank/DDBJ whole genome shotgun (WGS) entry which is preliminary data.</text>
</comment>